<dbReference type="SUPFAM" id="SSF50118">
    <property type="entry name" value="Cell growth inhibitor/plasmid maintenance toxic component"/>
    <property type="match status" value="1"/>
</dbReference>
<sequence>MQAKVGDRILVHSQTVGRGDQSGEILEVRGSDGAPPYVVRFQDGHEGLMFPGPDCVVVPQEA</sequence>
<dbReference type="GeneID" id="91516843"/>
<dbReference type="Pfam" id="PF08940">
    <property type="entry name" value="DUF1918"/>
    <property type="match status" value="1"/>
</dbReference>
<name>U5E3C0_NOCAS</name>
<comment type="caution">
    <text evidence="2">The sequence shown here is derived from an EMBL/GenBank/DDBJ whole genome shotgun (WGS) entry which is preliminary data.</text>
</comment>
<dbReference type="Gene3D" id="2.30.30.440">
    <property type="entry name" value="Domain of unknown function DUF1918"/>
    <property type="match status" value="1"/>
</dbReference>
<gene>
    <name evidence="2" type="ORF">NCAST_08_01390</name>
</gene>
<feature type="domain" description="DUF1918" evidence="1">
    <location>
        <begin position="1"/>
        <end position="57"/>
    </location>
</feature>
<dbReference type="Proteomes" id="UP000017048">
    <property type="component" value="Unassembled WGS sequence"/>
</dbReference>
<accession>U5E3C0</accession>
<dbReference type="EMBL" id="BAFO02000008">
    <property type="protein sequence ID" value="GAD82267.1"/>
    <property type="molecule type" value="Genomic_DNA"/>
</dbReference>
<evidence type="ECO:0000259" key="1">
    <source>
        <dbReference type="Pfam" id="PF08940"/>
    </source>
</evidence>
<organism evidence="2 3">
    <name type="scientific">Nocardia asteroides NBRC 15531</name>
    <dbReference type="NCBI Taxonomy" id="1110697"/>
    <lineage>
        <taxon>Bacteria</taxon>
        <taxon>Bacillati</taxon>
        <taxon>Actinomycetota</taxon>
        <taxon>Actinomycetes</taxon>
        <taxon>Mycobacteriales</taxon>
        <taxon>Nocardiaceae</taxon>
        <taxon>Nocardia</taxon>
    </lineage>
</organism>
<dbReference type="eggNOG" id="COG2905">
    <property type="taxonomic scope" value="Bacteria"/>
</dbReference>
<dbReference type="InterPro" id="IPR015035">
    <property type="entry name" value="DUF1918"/>
</dbReference>
<dbReference type="OrthoDB" id="4828144at2"/>
<dbReference type="AlphaFoldDB" id="U5E3C0"/>
<protein>
    <recommendedName>
        <fullName evidence="1">DUF1918 domain-containing protein</fullName>
    </recommendedName>
</protein>
<dbReference type="RefSeq" id="WP_019050495.1">
    <property type="nucleotide sequence ID" value="NZ_BAFO02000008.1"/>
</dbReference>
<proteinExistence type="predicted"/>
<dbReference type="STRING" id="1824.SAMN05444423_105234"/>
<reference evidence="2 3" key="1">
    <citation type="journal article" date="2014" name="BMC Genomics">
        <title>Genome based analysis of type-I polyketide synthase and nonribosomal peptide synthetase gene clusters in seven strains of five representative Nocardia species.</title>
        <authorList>
            <person name="Komaki H."/>
            <person name="Ichikawa N."/>
            <person name="Hosoyama A."/>
            <person name="Takahashi-Nakaguchi A."/>
            <person name="Matsuzawa T."/>
            <person name="Suzuki K."/>
            <person name="Fujita N."/>
            <person name="Gonoi T."/>
        </authorList>
    </citation>
    <scope>NUCLEOTIDE SEQUENCE [LARGE SCALE GENOMIC DNA]</scope>
    <source>
        <strain evidence="2 3">NBRC 15531</strain>
    </source>
</reference>
<keyword evidence="3" id="KW-1185">Reference proteome</keyword>
<evidence type="ECO:0000313" key="2">
    <source>
        <dbReference type="EMBL" id="GAD82267.1"/>
    </source>
</evidence>
<evidence type="ECO:0000313" key="3">
    <source>
        <dbReference type="Proteomes" id="UP000017048"/>
    </source>
</evidence>